<evidence type="ECO:0000313" key="2">
    <source>
        <dbReference type="Proteomes" id="UP000805193"/>
    </source>
</evidence>
<gene>
    <name evidence="1" type="ORF">HPB47_015143</name>
</gene>
<protein>
    <submittedName>
        <fullName evidence="1">Uncharacterized protein</fullName>
    </submittedName>
</protein>
<proteinExistence type="predicted"/>
<accession>A0AC60QU85</accession>
<dbReference type="Proteomes" id="UP000805193">
    <property type="component" value="Unassembled WGS sequence"/>
</dbReference>
<organism evidence="1 2">
    <name type="scientific">Ixodes persulcatus</name>
    <name type="common">Taiga tick</name>
    <dbReference type="NCBI Taxonomy" id="34615"/>
    <lineage>
        <taxon>Eukaryota</taxon>
        <taxon>Metazoa</taxon>
        <taxon>Ecdysozoa</taxon>
        <taxon>Arthropoda</taxon>
        <taxon>Chelicerata</taxon>
        <taxon>Arachnida</taxon>
        <taxon>Acari</taxon>
        <taxon>Parasitiformes</taxon>
        <taxon>Ixodida</taxon>
        <taxon>Ixodoidea</taxon>
        <taxon>Ixodidae</taxon>
        <taxon>Ixodinae</taxon>
        <taxon>Ixodes</taxon>
    </lineage>
</organism>
<name>A0AC60QU85_IXOPE</name>
<evidence type="ECO:0000313" key="1">
    <source>
        <dbReference type="EMBL" id="KAG0443238.1"/>
    </source>
</evidence>
<comment type="caution">
    <text evidence="1">The sequence shown here is derived from an EMBL/GenBank/DDBJ whole genome shotgun (WGS) entry which is preliminary data.</text>
</comment>
<keyword evidence="2" id="KW-1185">Reference proteome</keyword>
<dbReference type="EMBL" id="JABSTQ010003690">
    <property type="protein sequence ID" value="KAG0443238.1"/>
    <property type="molecule type" value="Genomic_DNA"/>
</dbReference>
<reference evidence="1 2" key="1">
    <citation type="journal article" date="2020" name="Cell">
        <title>Large-Scale Comparative Analyses of Tick Genomes Elucidate Their Genetic Diversity and Vector Capacities.</title>
        <authorList>
            <consortium name="Tick Genome and Microbiome Consortium (TIGMIC)"/>
            <person name="Jia N."/>
            <person name="Wang J."/>
            <person name="Shi W."/>
            <person name="Du L."/>
            <person name="Sun Y."/>
            <person name="Zhan W."/>
            <person name="Jiang J.F."/>
            <person name="Wang Q."/>
            <person name="Zhang B."/>
            <person name="Ji P."/>
            <person name="Bell-Sakyi L."/>
            <person name="Cui X.M."/>
            <person name="Yuan T.T."/>
            <person name="Jiang B.G."/>
            <person name="Yang W.F."/>
            <person name="Lam T.T."/>
            <person name="Chang Q.C."/>
            <person name="Ding S.J."/>
            <person name="Wang X.J."/>
            <person name="Zhu J.G."/>
            <person name="Ruan X.D."/>
            <person name="Zhao L."/>
            <person name="Wei J.T."/>
            <person name="Ye R.Z."/>
            <person name="Que T.C."/>
            <person name="Du C.H."/>
            <person name="Zhou Y.H."/>
            <person name="Cheng J.X."/>
            <person name="Dai P.F."/>
            <person name="Guo W.B."/>
            <person name="Han X.H."/>
            <person name="Huang E.J."/>
            <person name="Li L.F."/>
            <person name="Wei W."/>
            <person name="Gao Y.C."/>
            <person name="Liu J.Z."/>
            <person name="Shao H.Z."/>
            <person name="Wang X."/>
            <person name="Wang C.C."/>
            <person name="Yang T.C."/>
            <person name="Huo Q.B."/>
            <person name="Li W."/>
            <person name="Chen H.Y."/>
            <person name="Chen S.E."/>
            <person name="Zhou L.G."/>
            <person name="Ni X.B."/>
            <person name="Tian J.H."/>
            <person name="Sheng Y."/>
            <person name="Liu T."/>
            <person name="Pan Y.S."/>
            <person name="Xia L.Y."/>
            <person name="Li J."/>
            <person name="Zhao F."/>
            <person name="Cao W.C."/>
        </authorList>
    </citation>
    <scope>NUCLEOTIDE SEQUENCE [LARGE SCALE GENOMIC DNA]</scope>
    <source>
        <strain evidence="1">Iper-2018</strain>
    </source>
</reference>
<sequence length="128" mass="14841">MWRLMRVGATAAKVTCKVPHPMDSNRSFHFLSDFPHLLNCLRNTLLKAPFNTPDGKDVSLFWLCLLWHVYGQVRWSDVFRGKKNDWKLIVVQELGIVRWRRIVLASVSALVPVFLRLVVDVKLVVEDV</sequence>